<organism evidence="1 2">
    <name type="scientific">Cricetulus griseus</name>
    <name type="common">Chinese hamster</name>
    <name type="synonym">Cricetulus barabensis griseus</name>
    <dbReference type="NCBI Taxonomy" id="10029"/>
    <lineage>
        <taxon>Eukaryota</taxon>
        <taxon>Metazoa</taxon>
        <taxon>Chordata</taxon>
        <taxon>Craniata</taxon>
        <taxon>Vertebrata</taxon>
        <taxon>Euteleostomi</taxon>
        <taxon>Mammalia</taxon>
        <taxon>Eutheria</taxon>
        <taxon>Euarchontoglires</taxon>
        <taxon>Glires</taxon>
        <taxon>Rodentia</taxon>
        <taxon>Myomorpha</taxon>
        <taxon>Muroidea</taxon>
        <taxon>Cricetidae</taxon>
        <taxon>Cricetinae</taxon>
        <taxon>Cricetulus</taxon>
    </lineage>
</organism>
<dbReference type="InParanoid" id="G3HB34"/>
<reference evidence="2" key="1">
    <citation type="journal article" date="2011" name="Nat. Biotechnol.">
        <title>The genomic sequence of the Chinese hamster ovary (CHO)-K1 cell line.</title>
        <authorList>
            <person name="Xu X."/>
            <person name="Nagarajan H."/>
            <person name="Lewis N.E."/>
            <person name="Pan S."/>
            <person name="Cai Z."/>
            <person name="Liu X."/>
            <person name="Chen W."/>
            <person name="Xie M."/>
            <person name="Wang W."/>
            <person name="Hammond S."/>
            <person name="Andersen M.R."/>
            <person name="Neff N."/>
            <person name="Passarelli B."/>
            <person name="Koh W."/>
            <person name="Fan H.C."/>
            <person name="Wang J."/>
            <person name="Gui Y."/>
            <person name="Lee K.H."/>
            <person name="Betenbaugh M.J."/>
            <person name="Quake S.R."/>
            <person name="Famili I."/>
            <person name="Palsson B.O."/>
            <person name="Wang J."/>
        </authorList>
    </citation>
    <scope>NUCLEOTIDE SEQUENCE [LARGE SCALE GENOMIC DNA]</scope>
    <source>
        <strain evidence="2">CHO K1 cell line</strain>
    </source>
</reference>
<dbReference type="EMBL" id="JH000261">
    <property type="protein sequence ID" value="EGV99957.1"/>
    <property type="molecule type" value="Genomic_DNA"/>
</dbReference>
<sequence>MQMQLGWSPYRATCHSTCLPGPKLQCKVQLRVPHHSGGTGQSGCKHTVGFFLAQNTFTRTLMSRKKWSILLTATAISVASRVPVL</sequence>
<dbReference type="AlphaFoldDB" id="G3HB34"/>
<gene>
    <name evidence="1" type="ORF">I79_007649</name>
</gene>
<name>G3HB34_CRIGR</name>
<accession>G3HB34</accession>
<dbReference type="Proteomes" id="UP000001075">
    <property type="component" value="Unassembled WGS sequence"/>
</dbReference>
<evidence type="ECO:0000313" key="2">
    <source>
        <dbReference type="Proteomes" id="UP000001075"/>
    </source>
</evidence>
<proteinExistence type="predicted"/>
<protein>
    <submittedName>
        <fullName evidence="1">Uncharacterized protein</fullName>
    </submittedName>
</protein>
<evidence type="ECO:0000313" key="1">
    <source>
        <dbReference type="EMBL" id="EGV99957.1"/>
    </source>
</evidence>